<reference evidence="10 11" key="1">
    <citation type="submission" date="2017-09" db="EMBL/GenBank/DDBJ databases">
        <title>Large-scale bioinformatics analysis of Bacillus genomes uncovers conserved roles of natural products in bacterial physiology.</title>
        <authorList>
            <consortium name="Agbiome Team Llc"/>
            <person name="Bleich R.M."/>
            <person name="Grubbs K.J."/>
            <person name="Santa Maria K.C."/>
            <person name="Allen S.E."/>
            <person name="Farag S."/>
            <person name="Shank E.A."/>
            <person name="Bowers A."/>
        </authorList>
    </citation>
    <scope>NUCLEOTIDE SEQUENCE [LARGE SCALE GENOMIC DNA]</scope>
    <source>
        <strain evidence="10 11">AFS092789</strain>
    </source>
</reference>
<comment type="caution">
    <text evidence="10">The sequence shown here is derived from an EMBL/GenBank/DDBJ whole genome shotgun (WGS) entry which is preliminary data.</text>
</comment>
<dbReference type="PANTHER" id="PTHR33910:SF1">
    <property type="entry name" value="PROTEIN TRANSLOCASE SUBUNIT SECE"/>
    <property type="match status" value="1"/>
</dbReference>
<evidence type="ECO:0000256" key="6">
    <source>
        <dbReference type="ARBA" id="ARBA00022989"/>
    </source>
</evidence>
<dbReference type="AlphaFoldDB" id="A0A9X6STB1"/>
<dbReference type="InterPro" id="IPR005807">
    <property type="entry name" value="SecE_bac"/>
</dbReference>
<dbReference type="Gene3D" id="1.20.5.1030">
    <property type="entry name" value="Preprotein translocase secy subunit"/>
    <property type="match status" value="1"/>
</dbReference>
<evidence type="ECO:0000256" key="3">
    <source>
        <dbReference type="ARBA" id="ARBA00022475"/>
    </source>
</evidence>
<accession>A0A9X6STB1</accession>
<keyword evidence="4 9" id="KW-0812">Transmembrane</keyword>
<dbReference type="PANTHER" id="PTHR33910">
    <property type="entry name" value="PROTEIN TRANSLOCASE SUBUNIT SECE"/>
    <property type="match status" value="1"/>
</dbReference>
<dbReference type="NCBIfam" id="TIGR00964">
    <property type="entry name" value="secE_bact"/>
    <property type="match status" value="1"/>
</dbReference>
<evidence type="ECO:0000256" key="4">
    <source>
        <dbReference type="ARBA" id="ARBA00022692"/>
    </source>
</evidence>
<dbReference type="GO" id="GO:0006605">
    <property type="term" value="P:protein targeting"/>
    <property type="evidence" value="ECO:0007669"/>
    <property type="project" value="UniProtKB-UniRule"/>
</dbReference>
<keyword evidence="5 9" id="KW-0653">Protein transport</keyword>
<dbReference type="GO" id="GO:0065002">
    <property type="term" value="P:intracellular protein transmembrane transport"/>
    <property type="evidence" value="ECO:0007669"/>
    <property type="project" value="UniProtKB-UniRule"/>
</dbReference>
<dbReference type="EMBL" id="NVMX01000123">
    <property type="protein sequence ID" value="PDZ94732.1"/>
    <property type="molecule type" value="Genomic_DNA"/>
</dbReference>
<comment type="subcellular location">
    <subcellularLocation>
        <location evidence="9">Cell membrane</location>
        <topology evidence="9">Single-pass membrane protein</topology>
    </subcellularLocation>
    <subcellularLocation>
        <location evidence="1">Membrane</location>
    </subcellularLocation>
</comment>
<dbReference type="GO" id="GO:0043952">
    <property type="term" value="P:protein transport by the Sec complex"/>
    <property type="evidence" value="ECO:0007669"/>
    <property type="project" value="UniProtKB-UniRule"/>
</dbReference>
<dbReference type="Pfam" id="PF00584">
    <property type="entry name" value="SecE"/>
    <property type="match status" value="1"/>
</dbReference>
<dbReference type="HAMAP" id="MF_00422">
    <property type="entry name" value="SecE"/>
    <property type="match status" value="1"/>
</dbReference>
<evidence type="ECO:0000256" key="5">
    <source>
        <dbReference type="ARBA" id="ARBA00022927"/>
    </source>
</evidence>
<evidence type="ECO:0000256" key="9">
    <source>
        <dbReference type="HAMAP-Rule" id="MF_00422"/>
    </source>
</evidence>
<dbReference type="GO" id="GO:0008320">
    <property type="term" value="F:protein transmembrane transporter activity"/>
    <property type="evidence" value="ECO:0007669"/>
    <property type="project" value="UniProtKB-UniRule"/>
</dbReference>
<sequence length="68" mass="7865">MKLENGVITMNKMVNYFKGVKSELKRVRWSKRNEVAKDFVAVVVTILLLVGFFALSDFLIVNIKELLF</sequence>
<dbReference type="InterPro" id="IPR001901">
    <property type="entry name" value="Translocase_SecE/Sec61-g"/>
</dbReference>
<evidence type="ECO:0000313" key="11">
    <source>
        <dbReference type="Proteomes" id="UP000219922"/>
    </source>
</evidence>
<evidence type="ECO:0000256" key="8">
    <source>
        <dbReference type="ARBA" id="ARBA00023136"/>
    </source>
</evidence>
<evidence type="ECO:0000256" key="2">
    <source>
        <dbReference type="ARBA" id="ARBA00022448"/>
    </source>
</evidence>
<comment type="subunit">
    <text evidence="9">Component of the Sec protein translocase complex. Heterotrimer consisting of SecY, SecE and SecG subunits. The heterotrimers can form oligomers, although 1 heterotrimer is thought to be able to translocate proteins. Interacts with the ribosome. Interacts with SecDF, and other proteins may be involved. Interacts with SecA.</text>
</comment>
<keyword evidence="2 9" id="KW-0813">Transport</keyword>
<evidence type="ECO:0000256" key="1">
    <source>
        <dbReference type="ARBA" id="ARBA00004370"/>
    </source>
</evidence>
<name>A0A9X6STB1_BACCE</name>
<dbReference type="GO" id="GO:0005886">
    <property type="term" value="C:plasma membrane"/>
    <property type="evidence" value="ECO:0007669"/>
    <property type="project" value="UniProtKB-SubCell"/>
</dbReference>
<keyword evidence="8 9" id="KW-0472">Membrane</keyword>
<organism evidence="10 11">
    <name type="scientific">Bacillus cereus</name>
    <dbReference type="NCBI Taxonomy" id="1396"/>
    <lineage>
        <taxon>Bacteria</taxon>
        <taxon>Bacillati</taxon>
        <taxon>Bacillota</taxon>
        <taxon>Bacilli</taxon>
        <taxon>Bacillales</taxon>
        <taxon>Bacillaceae</taxon>
        <taxon>Bacillus</taxon>
        <taxon>Bacillus cereus group</taxon>
    </lineage>
</organism>
<protein>
    <recommendedName>
        <fullName evidence="9">Protein translocase subunit SecE</fullName>
    </recommendedName>
</protein>
<keyword evidence="3 9" id="KW-1003">Cell membrane</keyword>
<dbReference type="GO" id="GO:0009306">
    <property type="term" value="P:protein secretion"/>
    <property type="evidence" value="ECO:0007669"/>
    <property type="project" value="UniProtKB-UniRule"/>
</dbReference>
<comment type="function">
    <text evidence="9">Essential subunit of the Sec protein translocation channel SecYEG. Clamps together the 2 halves of SecY. May contact the channel plug during translocation.</text>
</comment>
<keyword evidence="7 9" id="KW-0811">Translocation</keyword>
<keyword evidence="6 9" id="KW-1133">Transmembrane helix</keyword>
<feature type="transmembrane region" description="Helical" evidence="9">
    <location>
        <begin position="39"/>
        <end position="61"/>
    </location>
</feature>
<dbReference type="Proteomes" id="UP000219922">
    <property type="component" value="Unassembled WGS sequence"/>
</dbReference>
<comment type="similarity">
    <text evidence="9">Belongs to the SecE/SEC61-gamma family.</text>
</comment>
<gene>
    <name evidence="9 10" type="primary">secE</name>
    <name evidence="10" type="ORF">CON36_32180</name>
</gene>
<proteinExistence type="inferred from homology"/>
<dbReference type="InterPro" id="IPR038379">
    <property type="entry name" value="SecE_sf"/>
</dbReference>
<evidence type="ECO:0000256" key="7">
    <source>
        <dbReference type="ARBA" id="ARBA00023010"/>
    </source>
</evidence>
<evidence type="ECO:0000313" key="10">
    <source>
        <dbReference type="EMBL" id="PDZ94732.1"/>
    </source>
</evidence>